<dbReference type="PANTHER" id="PTHR47683:SF2">
    <property type="entry name" value="RNA-BINDING S4 DOMAIN-CONTAINING PROTEIN"/>
    <property type="match status" value="1"/>
</dbReference>
<dbReference type="InterPro" id="IPR018496">
    <property type="entry name" value="PsdUridine_synth_RsuA/RluB_CS"/>
</dbReference>
<dbReference type="STRING" id="1121298.SAMN05444401_1447"/>
<evidence type="ECO:0000256" key="5">
    <source>
        <dbReference type="RuleBase" id="RU003887"/>
    </source>
</evidence>
<dbReference type="PROSITE" id="PS01149">
    <property type="entry name" value="PSI_RSU"/>
    <property type="match status" value="1"/>
</dbReference>
<dbReference type="SUPFAM" id="SSF55120">
    <property type="entry name" value="Pseudouridine synthase"/>
    <property type="match status" value="1"/>
</dbReference>
<dbReference type="InterPro" id="IPR020103">
    <property type="entry name" value="PsdUridine_synth_cat_dom_sf"/>
</dbReference>
<evidence type="ECO:0000259" key="6">
    <source>
        <dbReference type="SMART" id="SM00363"/>
    </source>
</evidence>
<organism evidence="7 8">
    <name type="scientific">Clostridium amylolyticum</name>
    <dbReference type="NCBI Taxonomy" id="1121298"/>
    <lineage>
        <taxon>Bacteria</taxon>
        <taxon>Bacillati</taxon>
        <taxon>Bacillota</taxon>
        <taxon>Clostridia</taxon>
        <taxon>Eubacteriales</taxon>
        <taxon>Clostridiaceae</taxon>
        <taxon>Clostridium</taxon>
    </lineage>
</organism>
<dbReference type="FunFam" id="3.30.70.1560:FF:000001">
    <property type="entry name" value="Pseudouridine synthase"/>
    <property type="match status" value="1"/>
</dbReference>
<dbReference type="SMART" id="SM00363">
    <property type="entry name" value="S4"/>
    <property type="match status" value="1"/>
</dbReference>
<evidence type="ECO:0000256" key="1">
    <source>
        <dbReference type="ARBA" id="ARBA00008348"/>
    </source>
</evidence>
<dbReference type="GO" id="GO:0003723">
    <property type="term" value="F:RNA binding"/>
    <property type="evidence" value="ECO:0007669"/>
    <property type="project" value="UniProtKB-KW"/>
</dbReference>
<dbReference type="InterPro" id="IPR006145">
    <property type="entry name" value="PsdUridine_synth_RsuA/RluA"/>
</dbReference>
<dbReference type="FunFam" id="3.10.290.10:FF:000003">
    <property type="entry name" value="Pseudouridine synthase"/>
    <property type="match status" value="1"/>
</dbReference>
<dbReference type="EMBL" id="FQZO01000001">
    <property type="protein sequence ID" value="SHI71819.1"/>
    <property type="molecule type" value="Genomic_DNA"/>
</dbReference>
<dbReference type="PROSITE" id="PS50889">
    <property type="entry name" value="S4"/>
    <property type="match status" value="1"/>
</dbReference>
<dbReference type="AlphaFoldDB" id="A0A1M6DFK7"/>
<dbReference type="InterPro" id="IPR020094">
    <property type="entry name" value="TruA/RsuA/RluB/E/F_N"/>
</dbReference>
<dbReference type="Gene3D" id="3.30.70.580">
    <property type="entry name" value="Pseudouridine synthase I, catalytic domain, N-terminal subdomain"/>
    <property type="match status" value="1"/>
</dbReference>
<dbReference type="EC" id="5.4.99.-" evidence="5"/>
<dbReference type="InterPro" id="IPR002942">
    <property type="entry name" value="S4_RNA-bd"/>
</dbReference>
<gene>
    <name evidence="7" type="ORF">SAMN05444401_1447</name>
</gene>
<comment type="similarity">
    <text evidence="1 5">Belongs to the pseudouridine synthase RsuA family.</text>
</comment>
<dbReference type="GO" id="GO:0000455">
    <property type="term" value="P:enzyme-directed rRNA pseudouridine synthesis"/>
    <property type="evidence" value="ECO:0007669"/>
    <property type="project" value="UniProtKB-ARBA"/>
</dbReference>
<evidence type="ECO:0000256" key="4">
    <source>
        <dbReference type="PROSITE-ProRule" id="PRU00182"/>
    </source>
</evidence>
<sequence length="236" mass="27474">MIMRLQKYLAQCGVASRRKSETLIEEGKVTVNNEIVDTLGAKINTEIDIVKVNNKVVRPEEQKVYIMLNKPEGYISTVKDEKERKKVIDLIDVKERIFPIGRLDYNTSGLLLLTNDGEIYNSIMHPSREIVKTYIAKVKGIFTEEEMKNFQIGVDIGDYITAPSKIRILKVYKNESLVEIKIHEGKNRQVRRMCEKFNHKVIELQRISLGEIKLGNLLKGEWRYLNEKELDYLFKL</sequence>
<name>A0A1M6DFK7_9CLOT</name>
<dbReference type="PANTHER" id="PTHR47683">
    <property type="entry name" value="PSEUDOURIDINE SYNTHASE FAMILY PROTEIN-RELATED"/>
    <property type="match status" value="1"/>
</dbReference>
<proteinExistence type="inferred from homology"/>
<evidence type="ECO:0000313" key="7">
    <source>
        <dbReference type="EMBL" id="SHI71819.1"/>
    </source>
</evidence>
<protein>
    <recommendedName>
        <fullName evidence="5">Pseudouridine synthase</fullName>
        <ecNumber evidence="5">5.4.99.-</ecNumber>
    </recommendedName>
</protein>
<dbReference type="InterPro" id="IPR000748">
    <property type="entry name" value="PsdUridine_synth_RsuA/RluB/E/F"/>
</dbReference>
<dbReference type="CDD" id="cd02870">
    <property type="entry name" value="PseudoU_synth_RsuA_like"/>
    <property type="match status" value="1"/>
</dbReference>
<dbReference type="InterPro" id="IPR042092">
    <property type="entry name" value="PsdUridine_s_RsuA/RluB/E/F_cat"/>
</dbReference>
<dbReference type="InterPro" id="IPR050343">
    <property type="entry name" value="RsuA_PseudoU_synthase"/>
</dbReference>
<dbReference type="SUPFAM" id="SSF55174">
    <property type="entry name" value="Alpha-L RNA-binding motif"/>
    <property type="match status" value="1"/>
</dbReference>
<dbReference type="Pfam" id="PF01479">
    <property type="entry name" value="S4"/>
    <property type="match status" value="1"/>
</dbReference>
<reference evidence="7 8" key="1">
    <citation type="submission" date="2016-11" db="EMBL/GenBank/DDBJ databases">
        <authorList>
            <person name="Jaros S."/>
            <person name="Januszkiewicz K."/>
            <person name="Wedrychowicz H."/>
        </authorList>
    </citation>
    <scope>NUCLEOTIDE SEQUENCE [LARGE SCALE GENOMIC DNA]</scope>
    <source>
        <strain evidence="7 8">DSM 21864</strain>
    </source>
</reference>
<feature type="domain" description="RNA-binding S4" evidence="6">
    <location>
        <begin position="3"/>
        <end position="62"/>
    </location>
</feature>
<dbReference type="Gene3D" id="3.10.290.10">
    <property type="entry name" value="RNA-binding S4 domain"/>
    <property type="match status" value="1"/>
</dbReference>
<dbReference type="Pfam" id="PF00849">
    <property type="entry name" value="PseudoU_synth_2"/>
    <property type="match status" value="1"/>
</dbReference>
<dbReference type="GO" id="GO:0005829">
    <property type="term" value="C:cytosol"/>
    <property type="evidence" value="ECO:0007669"/>
    <property type="project" value="UniProtKB-ARBA"/>
</dbReference>
<dbReference type="Gene3D" id="3.30.70.1560">
    <property type="entry name" value="Alpha-L RNA-binding motif"/>
    <property type="match status" value="1"/>
</dbReference>
<keyword evidence="8" id="KW-1185">Reference proteome</keyword>
<dbReference type="Proteomes" id="UP000184080">
    <property type="component" value="Unassembled WGS sequence"/>
</dbReference>
<dbReference type="CDD" id="cd00165">
    <property type="entry name" value="S4"/>
    <property type="match status" value="1"/>
</dbReference>
<keyword evidence="3 5" id="KW-0413">Isomerase</keyword>
<dbReference type="GO" id="GO:0120159">
    <property type="term" value="F:rRNA pseudouridine synthase activity"/>
    <property type="evidence" value="ECO:0007669"/>
    <property type="project" value="UniProtKB-ARBA"/>
</dbReference>
<dbReference type="RefSeq" id="WP_073004981.1">
    <property type="nucleotide sequence ID" value="NZ_FQZO01000001.1"/>
</dbReference>
<evidence type="ECO:0000256" key="2">
    <source>
        <dbReference type="ARBA" id="ARBA00022884"/>
    </source>
</evidence>
<accession>A0A1M6DFK7</accession>
<evidence type="ECO:0000313" key="8">
    <source>
        <dbReference type="Proteomes" id="UP000184080"/>
    </source>
</evidence>
<evidence type="ECO:0000256" key="3">
    <source>
        <dbReference type="ARBA" id="ARBA00023235"/>
    </source>
</evidence>
<dbReference type="NCBIfam" id="TIGR00093">
    <property type="entry name" value="pseudouridine synthase"/>
    <property type="match status" value="1"/>
</dbReference>
<dbReference type="InterPro" id="IPR036986">
    <property type="entry name" value="S4_RNA-bd_sf"/>
</dbReference>
<keyword evidence="2 4" id="KW-0694">RNA-binding</keyword>